<accession>A0A398AUL3</accession>
<evidence type="ECO:0000313" key="2">
    <source>
        <dbReference type="Proteomes" id="UP000265816"/>
    </source>
</evidence>
<keyword evidence="2" id="KW-1185">Reference proteome</keyword>
<dbReference type="Proteomes" id="UP000265816">
    <property type="component" value="Unassembled WGS sequence"/>
</dbReference>
<name>A0A398AUL3_9BACI</name>
<proteinExistence type="predicted"/>
<protein>
    <submittedName>
        <fullName evidence="1">Uncharacterized protein</fullName>
    </submittedName>
</protein>
<sequence>MVIQSNMSPKAIIEVWEITAPIFLKFNVPLTEKSLETIIEEADTLTNLLTELNTVVGSSSVTCIEGG</sequence>
<comment type="caution">
    <text evidence="1">The sequence shown here is derived from an EMBL/GenBank/DDBJ whole genome shotgun (WGS) entry which is preliminary data.</text>
</comment>
<dbReference type="RefSeq" id="WP_119114947.1">
    <property type="nucleotide sequence ID" value="NZ_CBCSEO010000048.1"/>
</dbReference>
<reference evidence="1 2" key="1">
    <citation type="submission" date="2018-08" db="EMBL/GenBank/DDBJ databases">
        <title>Bacillus jemisoniae sp. nov., Bacillus chryseoplanitiae sp. nov., Bacillus resnikiae sp. nov., and Bacillus frankliniae sp. nov., isolated from Viking spacecraft and associated surfaces.</title>
        <authorList>
            <person name="Seuylemezian A."/>
            <person name="Vaishampayan P."/>
        </authorList>
    </citation>
    <scope>NUCLEOTIDE SEQUENCE [LARGE SCALE GENOMIC DNA]</scope>
    <source>
        <strain evidence="1 2">JJ-247</strain>
    </source>
</reference>
<dbReference type="EMBL" id="QWVT01000069">
    <property type="protein sequence ID" value="RID81419.1"/>
    <property type="molecule type" value="Genomic_DNA"/>
</dbReference>
<dbReference type="AlphaFoldDB" id="A0A398AUL3"/>
<organism evidence="1 2">
    <name type="scientific">Mesobacillus zeae</name>
    <dbReference type="NCBI Taxonomy" id="1917180"/>
    <lineage>
        <taxon>Bacteria</taxon>
        <taxon>Bacillati</taxon>
        <taxon>Bacillota</taxon>
        <taxon>Bacilli</taxon>
        <taxon>Bacillales</taxon>
        <taxon>Bacillaceae</taxon>
        <taxon>Mesobacillus</taxon>
    </lineage>
</organism>
<evidence type="ECO:0000313" key="1">
    <source>
        <dbReference type="EMBL" id="RID81419.1"/>
    </source>
</evidence>
<gene>
    <name evidence="1" type="ORF">D1970_21885</name>
</gene>
<dbReference type="OrthoDB" id="2897031at2"/>